<name>E2GLX2_9CAUD</name>
<dbReference type="EMBL" id="HM368260">
    <property type="protein sequence ID" value="ADO14405.1"/>
    <property type="molecule type" value="Genomic_DNA"/>
</dbReference>
<protein>
    <submittedName>
        <fullName evidence="1">AB1gp34</fullName>
    </submittedName>
</protein>
<organism evidence="1 2">
    <name type="scientific">Acinetobacter phage AB1</name>
    <dbReference type="NCBI Taxonomy" id="889876"/>
    <lineage>
        <taxon>Viruses</taxon>
        <taxon>Duplodnaviria</taxon>
        <taxon>Heunggongvirae</taxon>
        <taxon>Uroviricota</taxon>
        <taxon>Caudoviricetes</taxon>
        <taxon>Obolenskvirus</taxon>
        <taxon>Obolenskvirus AB1</taxon>
    </lineage>
</organism>
<evidence type="ECO:0000313" key="1">
    <source>
        <dbReference type="EMBL" id="ADO14405.1"/>
    </source>
</evidence>
<reference evidence="1 2" key="1">
    <citation type="journal article" date="2012" name="Gene">
        <title>Bioinformatic analysis of the Acinetobacter baumannii phage AB1 genome.</title>
        <authorList>
            <person name="Li P."/>
            <person name="Chen B."/>
            <person name="Song Z."/>
            <person name="Song Y."/>
            <person name="Yang Y."/>
            <person name="Ma P."/>
            <person name="Wang H."/>
            <person name="Ying J."/>
            <person name="Ren P."/>
            <person name="Yang L."/>
            <person name="Gao G."/>
            <person name="Jin S."/>
            <person name="Bao Q."/>
            <person name="Yang H."/>
        </authorList>
    </citation>
    <scope>NUCLEOTIDE SEQUENCE [LARGE SCALE GENOMIC DNA]</scope>
    <source>
        <strain evidence="1">AB1</strain>
    </source>
</reference>
<accession>E2GLX2</accession>
<gene>
    <name evidence="1" type="ORF">AB1-34</name>
</gene>
<evidence type="ECO:0000313" key="2">
    <source>
        <dbReference type="Proteomes" id="UP000007045"/>
    </source>
</evidence>
<proteinExistence type="predicted"/>
<dbReference type="Proteomes" id="UP000007045">
    <property type="component" value="Segment"/>
</dbReference>
<keyword evidence="2" id="KW-1185">Reference proteome</keyword>
<sequence>MTIEEIRANAPKGATHYDDSGDYWRVVDDLESYFTDGDNWIRYAFPCLVDIKNGYIKPL</sequence>